<feature type="compositionally biased region" description="Polar residues" evidence="1">
    <location>
        <begin position="54"/>
        <end position="68"/>
    </location>
</feature>
<reference evidence="2" key="1">
    <citation type="submission" date="2021-06" db="EMBL/GenBank/DDBJ databases">
        <authorList>
            <person name="Kallberg Y."/>
            <person name="Tangrot J."/>
            <person name="Rosling A."/>
        </authorList>
    </citation>
    <scope>NUCLEOTIDE SEQUENCE</scope>
    <source>
        <strain evidence="2">FL130A</strain>
    </source>
</reference>
<dbReference type="OrthoDB" id="6080404at2759"/>
<sequence>ITVWNTGAEGSSTNGMGPVADIFKSLPPLLSTIQDQTGISPPTWLAGMPDGKDSSFSTIVTPSKIGTK</sequence>
<evidence type="ECO:0000313" key="3">
    <source>
        <dbReference type="Proteomes" id="UP000789508"/>
    </source>
</evidence>
<accession>A0A9N9CIE0</accession>
<protein>
    <submittedName>
        <fullName evidence="2">27_t:CDS:1</fullName>
    </submittedName>
</protein>
<name>A0A9N9CIE0_9GLOM</name>
<organism evidence="2 3">
    <name type="scientific">Ambispora leptoticha</name>
    <dbReference type="NCBI Taxonomy" id="144679"/>
    <lineage>
        <taxon>Eukaryota</taxon>
        <taxon>Fungi</taxon>
        <taxon>Fungi incertae sedis</taxon>
        <taxon>Mucoromycota</taxon>
        <taxon>Glomeromycotina</taxon>
        <taxon>Glomeromycetes</taxon>
        <taxon>Archaeosporales</taxon>
        <taxon>Ambisporaceae</taxon>
        <taxon>Ambispora</taxon>
    </lineage>
</organism>
<comment type="caution">
    <text evidence="2">The sequence shown here is derived from an EMBL/GenBank/DDBJ whole genome shotgun (WGS) entry which is preliminary data.</text>
</comment>
<evidence type="ECO:0000256" key="1">
    <source>
        <dbReference type="SAM" id="MobiDB-lite"/>
    </source>
</evidence>
<proteinExistence type="predicted"/>
<dbReference type="EMBL" id="CAJVPS010004496">
    <property type="protein sequence ID" value="CAG8604436.1"/>
    <property type="molecule type" value="Genomic_DNA"/>
</dbReference>
<evidence type="ECO:0000313" key="2">
    <source>
        <dbReference type="EMBL" id="CAG8604436.1"/>
    </source>
</evidence>
<feature type="non-terminal residue" evidence="2">
    <location>
        <position position="1"/>
    </location>
</feature>
<dbReference type="AlphaFoldDB" id="A0A9N9CIE0"/>
<gene>
    <name evidence="2" type="ORF">ALEPTO_LOCUS8287</name>
</gene>
<feature type="region of interest" description="Disordered" evidence="1">
    <location>
        <begin position="45"/>
        <end position="68"/>
    </location>
</feature>
<keyword evidence="3" id="KW-1185">Reference proteome</keyword>
<dbReference type="Proteomes" id="UP000789508">
    <property type="component" value="Unassembled WGS sequence"/>
</dbReference>